<keyword evidence="2" id="KW-0677">Repeat</keyword>
<keyword evidence="1" id="KW-0479">Metal-binding</keyword>
<dbReference type="GO" id="GO:0005634">
    <property type="term" value="C:nucleus"/>
    <property type="evidence" value="ECO:0007669"/>
    <property type="project" value="TreeGrafter"/>
</dbReference>
<feature type="region of interest" description="Disordered" evidence="6">
    <location>
        <begin position="27"/>
        <end position="48"/>
    </location>
</feature>
<dbReference type="Pfam" id="PF00096">
    <property type="entry name" value="zf-C2H2"/>
    <property type="match status" value="5"/>
</dbReference>
<sequence length="614" mass="68778">MEIGCCFVCNECPLNFKTLGDLEEHLHDHQKSKPSQIQTQLEESEEPMDDQMIVESSSSPTSSISTNFDDLFKSDQIACRLCQKQFTDRDQLNVHYTHTHRDKPQYECEICHQVFGIKRELSTHLRTHSGEQPHKCDKCGKEFGTRQLLKKHDMWHTGQRSHVCETCGKAFFQKGHLTQHLMIHKGGRPHKCALCEKTFIFKFDLNRHMKIHAERGHSCRVCQKSFASQLELENHACRRSPKRENTPLSDVSRLDSTFSSPLQNSPYNGAKSSLSERDVNQYQLKLVQLMVAAQQQRLLQAANEQQQRVLQAAFGQMVQQQGAQNVQNGIGATLNSQAGIFGTQSGLQGAQNSLQRAQNGLQTPQNGLQTPVNGLFGIQNSLQRPENTTQNTQDGLQNPHDGLHGLFGSQNPLQIGQNLEKRPKIEQNDQKLNDDTFQHDQNTLQNVPQNLTVNADNDLSLQNLHKHLKMGVEGDEVNGLHGANDKFGLHGADLQKLQLGLLLQQHSCTLCGQQFENQQMLAIHVQMHQMSADDKLINMSESGTSSSCASSPQKASPVSVVCSESDHMSCDGCVEMKSKCYSLEKDLSNAQGEVARLKELISRLSPYLAMINSN</sequence>
<dbReference type="SUPFAM" id="SSF57667">
    <property type="entry name" value="beta-beta-alpha zinc fingers"/>
    <property type="match status" value="3"/>
</dbReference>
<gene>
    <name evidence="8" type="ORF">BOKJ2_LOCUS9293</name>
</gene>
<dbReference type="AlphaFoldDB" id="A0A811KZ44"/>
<dbReference type="InterPro" id="IPR036236">
    <property type="entry name" value="Znf_C2H2_sf"/>
</dbReference>
<organism evidence="8 9">
    <name type="scientific">Bursaphelenchus okinawaensis</name>
    <dbReference type="NCBI Taxonomy" id="465554"/>
    <lineage>
        <taxon>Eukaryota</taxon>
        <taxon>Metazoa</taxon>
        <taxon>Ecdysozoa</taxon>
        <taxon>Nematoda</taxon>
        <taxon>Chromadorea</taxon>
        <taxon>Rhabditida</taxon>
        <taxon>Tylenchina</taxon>
        <taxon>Tylenchomorpha</taxon>
        <taxon>Aphelenchoidea</taxon>
        <taxon>Aphelenchoididae</taxon>
        <taxon>Bursaphelenchus</taxon>
    </lineage>
</organism>
<dbReference type="GO" id="GO:0000981">
    <property type="term" value="F:DNA-binding transcription factor activity, RNA polymerase II-specific"/>
    <property type="evidence" value="ECO:0007669"/>
    <property type="project" value="TreeGrafter"/>
</dbReference>
<feature type="domain" description="C2H2-type" evidence="7">
    <location>
        <begin position="7"/>
        <end position="34"/>
    </location>
</feature>
<evidence type="ECO:0000256" key="5">
    <source>
        <dbReference type="PROSITE-ProRule" id="PRU00042"/>
    </source>
</evidence>
<feature type="domain" description="C2H2-type" evidence="7">
    <location>
        <begin position="162"/>
        <end position="189"/>
    </location>
</feature>
<feature type="domain" description="C2H2-type" evidence="7">
    <location>
        <begin position="190"/>
        <end position="217"/>
    </location>
</feature>
<evidence type="ECO:0000313" key="9">
    <source>
        <dbReference type="Proteomes" id="UP000614601"/>
    </source>
</evidence>
<feature type="domain" description="C2H2-type" evidence="7">
    <location>
        <begin position="134"/>
        <end position="161"/>
    </location>
</feature>
<feature type="domain" description="C2H2-type" evidence="7">
    <location>
        <begin position="77"/>
        <end position="105"/>
    </location>
</feature>
<evidence type="ECO:0000256" key="2">
    <source>
        <dbReference type="ARBA" id="ARBA00022737"/>
    </source>
</evidence>
<evidence type="ECO:0000313" key="8">
    <source>
        <dbReference type="EMBL" id="CAD5221135.1"/>
    </source>
</evidence>
<dbReference type="Pfam" id="PF12874">
    <property type="entry name" value="zf-met"/>
    <property type="match status" value="2"/>
</dbReference>
<dbReference type="PANTHER" id="PTHR24379">
    <property type="entry name" value="KRAB AND ZINC FINGER DOMAIN-CONTAINING"/>
    <property type="match status" value="1"/>
</dbReference>
<dbReference type="FunFam" id="3.30.160.60:FF:001513">
    <property type="entry name" value="Zinc finger, C2H2 type"/>
    <property type="match status" value="1"/>
</dbReference>
<feature type="region of interest" description="Disordered" evidence="6">
    <location>
        <begin position="238"/>
        <end position="274"/>
    </location>
</feature>
<name>A0A811KZ44_9BILA</name>
<evidence type="ECO:0000259" key="7">
    <source>
        <dbReference type="PROSITE" id="PS50157"/>
    </source>
</evidence>
<dbReference type="FunFam" id="3.30.160.60:FF:001273">
    <property type="entry name" value="Zinc finger protein"/>
    <property type="match status" value="1"/>
</dbReference>
<keyword evidence="3 5" id="KW-0863">Zinc-finger</keyword>
<dbReference type="SMART" id="SM00355">
    <property type="entry name" value="ZnF_C2H2"/>
    <property type="match status" value="8"/>
</dbReference>
<dbReference type="Gene3D" id="3.30.160.60">
    <property type="entry name" value="Classic Zinc Finger"/>
    <property type="match status" value="5"/>
</dbReference>
<keyword evidence="4" id="KW-0862">Zinc</keyword>
<dbReference type="Proteomes" id="UP000614601">
    <property type="component" value="Unassembled WGS sequence"/>
</dbReference>
<dbReference type="GO" id="GO:0000977">
    <property type="term" value="F:RNA polymerase II transcription regulatory region sequence-specific DNA binding"/>
    <property type="evidence" value="ECO:0007669"/>
    <property type="project" value="TreeGrafter"/>
</dbReference>
<keyword evidence="9" id="KW-1185">Reference proteome</keyword>
<accession>A0A811KZ44</accession>
<dbReference type="PANTHER" id="PTHR24379:SF127">
    <property type="entry name" value="BLOODY FINGERS-RELATED"/>
    <property type="match status" value="1"/>
</dbReference>
<protein>
    <recommendedName>
        <fullName evidence="7">C2H2-type domain-containing protein</fullName>
    </recommendedName>
</protein>
<evidence type="ECO:0000256" key="4">
    <source>
        <dbReference type="ARBA" id="ARBA00022833"/>
    </source>
</evidence>
<dbReference type="EMBL" id="CAJFDH010000004">
    <property type="protein sequence ID" value="CAD5221135.1"/>
    <property type="molecule type" value="Genomic_DNA"/>
</dbReference>
<dbReference type="OrthoDB" id="427030at2759"/>
<reference evidence="8" key="1">
    <citation type="submission" date="2020-09" db="EMBL/GenBank/DDBJ databases">
        <authorList>
            <person name="Kikuchi T."/>
        </authorList>
    </citation>
    <scope>NUCLEOTIDE SEQUENCE</scope>
    <source>
        <strain evidence="8">SH1</strain>
    </source>
</reference>
<dbReference type="GO" id="GO:0008270">
    <property type="term" value="F:zinc ion binding"/>
    <property type="evidence" value="ECO:0007669"/>
    <property type="project" value="UniProtKB-KW"/>
</dbReference>
<dbReference type="EMBL" id="CAJFCW020000004">
    <property type="protein sequence ID" value="CAG9114630.1"/>
    <property type="molecule type" value="Genomic_DNA"/>
</dbReference>
<dbReference type="Proteomes" id="UP000783686">
    <property type="component" value="Unassembled WGS sequence"/>
</dbReference>
<proteinExistence type="predicted"/>
<feature type="domain" description="C2H2-type" evidence="7">
    <location>
        <begin position="106"/>
        <end position="133"/>
    </location>
</feature>
<evidence type="ECO:0000256" key="6">
    <source>
        <dbReference type="SAM" id="MobiDB-lite"/>
    </source>
</evidence>
<dbReference type="PROSITE" id="PS00028">
    <property type="entry name" value="ZINC_FINGER_C2H2_1"/>
    <property type="match status" value="7"/>
</dbReference>
<dbReference type="FunFam" id="3.30.160.60:FF:000624">
    <property type="entry name" value="zinc finger protein 697"/>
    <property type="match status" value="1"/>
</dbReference>
<feature type="compositionally biased region" description="Polar residues" evidence="6">
    <location>
        <begin position="246"/>
        <end position="273"/>
    </location>
</feature>
<dbReference type="PROSITE" id="PS50157">
    <property type="entry name" value="ZINC_FINGER_C2H2_2"/>
    <property type="match status" value="7"/>
</dbReference>
<evidence type="ECO:0000256" key="1">
    <source>
        <dbReference type="ARBA" id="ARBA00022723"/>
    </source>
</evidence>
<dbReference type="InterPro" id="IPR013087">
    <property type="entry name" value="Znf_C2H2_type"/>
</dbReference>
<evidence type="ECO:0000256" key="3">
    <source>
        <dbReference type="ARBA" id="ARBA00022771"/>
    </source>
</evidence>
<feature type="domain" description="C2H2-type" evidence="7">
    <location>
        <begin position="506"/>
        <end position="533"/>
    </location>
</feature>
<comment type="caution">
    <text evidence="8">The sequence shown here is derived from an EMBL/GenBank/DDBJ whole genome shotgun (WGS) entry which is preliminary data.</text>
</comment>